<organism evidence="1 2">
    <name type="scientific">Plectus sambesii</name>
    <dbReference type="NCBI Taxonomy" id="2011161"/>
    <lineage>
        <taxon>Eukaryota</taxon>
        <taxon>Metazoa</taxon>
        <taxon>Ecdysozoa</taxon>
        <taxon>Nematoda</taxon>
        <taxon>Chromadorea</taxon>
        <taxon>Plectida</taxon>
        <taxon>Plectina</taxon>
        <taxon>Plectoidea</taxon>
        <taxon>Plectidae</taxon>
        <taxon>Plectus</taxon>
    </lineage>
</organism>
<sequence>MHVGFLPTAEKKVALHRWLSDSANSAELDSTFRLLVKTEKLLTKEKEVREQEGYYAGKDLGEILGSIERMRKPRFG</sequence>
<keyword evidence="1" id="KW-1185">Reference proteome</keyword>
<dbReference type="WBParaSite" id="PSAMB.scaffold472size50076.g6038.t1">
    <property type="protein sequence ID" value="PSAMB.scaffold472size50076.g6038.t1"/>
    <property type="gene ID" value="PSAMB.scaffold472size50076.g6038"/>
</dbReference>
<proteinExistence type="predicted"/>
<accession>A0A914WNM0</accession>
<name>A0A914WNM0_9BILA</name>
<evidence type="ECO:0000313" key="1">
    <source>
        <dbReference type="Proteomes" id="UP000887566"/>
    </source>
</evidence>
<dbReference type="AlphaFoldDB" id="A0A914WNM0"/>
<reference evidence="2" key="1">
    <citation type="submission" date="2022-11" db="UniProtKB">
        <authorList>
            <consortium name="WormBaseParasite"/>
        </authorList>
    </citation>
    <scope>IDENTIFICATION</scope>
</reference>
<evidence type="ECO:0000313" key="2">
    <source>
        <dbReference type="WBParaSite" id="PSAMB.scaffold472size50076.g6038.t1"/>
    </source>
</evidence>
<dbReference type="Proteomes" id="UP000887566">
    <property type="component" value="Unplaced"/>
</dbReference>
<protein>
    <submittedName>
        <fullName evidence="2">Uncharacterized protein</fullName>
    </submittedName>
</protein>